<dbReference type="GO" id="GO:0010427">
    <property type="term" value="F:abscisic acid binding"/>
    <property type="evidence" value="ECO:0007669"/>
    <property type="project" value="InterPro"/>
</dbReference>
<dbReference type="InterPro" id="IPR023393">
    <property type="entry name" value="START-like_dom_sf"/>
</dbReference>
<keyword evidence="8" id="KW-1185">Reference proteome</keyword>
<dbReference type="AlphaFoldDB" id="A0A498IAJ2"/>
<dbReference type="STRING" id="3750.A0A498IAJ2"/>
<accession>A0A498IAJ2</accession>
<dbReference type="SUPFAM" id="SSF55961">
    <property type="entry name" value="Bet v1-like"/>
    <property type="match status" value="3"/>
</dbReference>
<reference evidence="7 8" key="1">
    <citation type="submission" date="2018-10" db="EMBL/GenBank/DDBJ databases">
        <title>A high-quality apple genome assembly.</title>
        <authorList>
            <person name="Hu J."/>
        </authorList>
    </citation>
    <scope>NUCLEOTIDE SEQUENCE [LARGE SCALE GENOMIC DNA]</scope>
    <source>
        <strain evidence="8">cv. HFTH1</strain>
        <tissue evidence="7">Young leaf</tissue>
    </source>
</reference>
<dbReference type="PRINTS" id="PR00634">
    <property type="entry name" value="BETALLERGEN"/>
</dbReference>
<protein>
    <recommendedName>
        <fullName evidence="4">Major allergen Mal d 1</fullName>
    </recommendedName>
    <alternativeName>
        <fullName evidence="5">Allergen Mal d I</fullName>
    </alternativeName>
</protein>
<dbReference type="EMBL" id="RDQH01000339">
    <property type="protein sequence ID" value="RXH80190.1"/>
    <property type="molecule type" value="Genomic_DNA"/>
</dbReference>
<dbReference type="PROSITE" id="PS00451">
    <property type="entry name" value="PATHOGENESIS_BETVI"/>
    <property type="match status" value="2"/>
</dbReference>
<dbReference type="Gene3D" id="3.30.530.20">
    <property type="match status" value="3"/>
</dbReference>
<evidence type="ECO:0000256" key="2">
    <source>
        <dbReference type="ARBA" id="ARBA00022821"/>
    </source>
</evidence>
<organism evidence="7 8">
    <name type="scientific">Malus domestica</name>
    <name type="common">Apple</name>
    <name type="synonym">Pyrus malus</name>
    <dbReference type="NCBI Taxonomy" id="3750"/>
    <lineage>
        <taxon>Eukaryota</taxon>
        <taxon>Viridiplantae</taxon>
        <taxon>Streptophyta</taxon>
        <taxon>Embryophyta</taxon>
        <taxon>Tracheophyta</taxon>
        <taxon>Spermatophyta</taxon>
        <taxon>Magnoliopsida</taxon>
        <taxon>eudicotyledons</taxon>
        <taxon>Gunneridae</taxon>
        <taxon>Pentapetalae</taxon>
        <taxon>rosids</taxon>
        <taxon>fabids</taxon>
        <taxon>Rosales</taxon>
        <taxon>Rosaceae</taxon>
        <taxon>Amygdaloideae</taxon>
        <taxon>Maleae</taxon>
        <taxon>Malus</taxon>
    </lineage>
</organism>
<evidence type="ECO:0000256" key="1">
    <source>
        <dbReference type="ARBA" id="ARBA00009744"/>
    </source>
</evidence>
<dbReference type="GO" id="GO:0006952">
    <property type="term" value="P:defense response"/>
    <property type="evidence" value="ECO:0007669"/>
    <property type="project" value="UniProtKB-KW"/>
</dbReference>
<dbReference type="CDD" id="cd07816">
    <property type="entry name" value="Bet_v1-like"/>
    <property type="match status" value="3"/>
</dbReference>
<comment type="caution">
    <text evidence="7">The sequence shown here is derived from an EMBL/GenBank/DDBJ whole genome shotgun (WGS) entry which is preliminary data.</text>
</comment>
<dbReference type="GO" id="GO:0005634">
    <property type="term" value="C:nucleus"/>
    <property type="evidence" value="ECO:0007669"/>
    <property type="project" value="TreeGrafter"/>
</dbReference>
<gene>
    <name evidence="7" type="ORF">DVH24_041337</name>
</gene>
<dbReference type="PANTHER" id="PTHR31213">
    <property type="entry name" value="OS08G0374000 PROTEIN-RELATED"/>
    <property type="match status" value="1"/>
</dbReference>
<feature type="domain" description="Bet v I/Major latex protein" evidence="6">
    <location>
        <begin position="296"/>
        <end position="427"/>
    </location>
</feature>
<comment type="similarity">
    <text evidence="1">Belongs to the BetVI family.</text>
</comment>
<dbReference type="PANTHER" id="PTHR31213:SF55">
    <property type="entry name" value="STRESS-INDUCED PROTEIN SAM22"/>
    <property type="match status" value="1"/>
</dbReference>
<dbReference type="FunFam" id="3.30.530.20:FF:000007">
    <property type="entry name" value="Major pollen allergen Bet v 1-A"/>
    <property type="match status" value="3"/>
</dbReference>
<dbReference type="InterPro" id="IPR050279">
    <property type="entry name" value="Plant_def-hormone_signal"/>
</dbReference>
<name>A0A498IAJ2_MALDO</name>
<keyword evidence="3" id="KW-0568">Pathogenesis-related protein</keyword>
<feature type="domain" description="Bet v I/Major latex protein" evidence="6">
    <location>
        <begin position="1"/>
        <end position="127"/>
    </location>
</feature>
<dbReference type="InterPro" id="IPR000916">
    <property type="entry name" value="Bet_v_I/MLP"/>
</dbReference>
<dbReference type="Proteomes" id="UP000290289">
    <property type="component" value="Chromosome 13"/>
</dbReference>
<sequence length="751" mass="80989">MGVFTYETEYTSVIPPARLFNALFLDIDNLIPKIAPQAIKTVEILEGDGGVGTIKKVSFGEGSEYNYIKHKVEGIDKDNFVYSYSLIEGDVISDKLEKISYEIKLVASGTGSSIKNISHYHTKGDVEIKEEHVKAGKDKALGILVLQEVVLNQLEEVGGLLFASLNMLFLDLNISLGVIVAGALDDATAAGSHQLSLVTDFLNCFGDSISLNHTVLVHKVVLVNSIDSVLDIVVCATFTEVDLLNGSNSTISFKDLSALHCLRCNLGDKVVSIKNKGIVQPSGGDDGVSKLSLIIMGIFTYETEFASVCAPARLYNALVLDADNLIPKIAPQAIKTAEILEGDGGVGTIKKISFGEGSEYSYVKHKVDGIDKDNFVYNYSLIEGDVISDKIEKISYETKLVASGSGSIIKSTSHYHTKGDVEIKEEHVKAGKERAHGILVLQEVVLNQLEEVGGLLFASLNMLFLDLNISLGVIVASALDDATATGSHQLSLVTNFLNCFGDSISLNHTVFIHKVVLVNSIDSVLDIVVCATFTEVDLLNGSNSAISFKDLSALHCMWCNLGDEVVSIKNKGIVQPSGGDDGGELGFLSIITMGVFTYETEFASVCTPARLYNALVLDADNLIPKIAPQAVKTAEILEGDGGVGTIKKISFGEGSEYSYVKHKVDGIDKDNFVYKYSLIEGDVISDKIEKISYETKLVASGSGSVIKSTSHYHTKGDVEIKEEHVKAGKERAHGLFKLIENYLVANPDAYN</sequence>
<dbReference type="InterPro" id="IPR024949">
    <property type="entry name" value="Bet_v_I_allergen"/>
</dbReference>
<dbReference type="GO" id="GO:0009738">
    <property type="term" value="P:abscisic acid-activated signaling pathway"/>
    <property type="evidence" value="ECO:0007669"/>
    <property type="project" value="InterPro"/>
</dbReference>
<keyword evidence="2" id="KW-0611">Plant defense</keyword>
<dbReference type="GO" id="GO:0004864">
    <property type="term" value="F:protein phosphatase inhibitor activity"/>
    <property type="evidence" value="ECO:0007669"/>
    <property type="project" value="InterPro"/>
</dbReference>
<evidence type="ECO:0000256" key="4">
    <source>
        <dbReference type="ARBA" id="ARBA00071156"/>
    </source>
</evidence>
<dbReference type="GO" id="GO:0005737">
    <property type="term" value="C:cytoplasm"/>
    <property type="evidence" value="ECO:0007669"/>
    <property type="project" value="TreeGrafter"/>
</dbReference>
<evidence type="ECO:0000256" key="3">
    <source>
        <dbReference type="ARBA" id="ARBA00023265"/>
    </source>
</evidence>
<evidence type="ECO:0000256" key="5">
    <source>
        <dbReference type="ARBA" id="ARBA00078490"/>
    </source>
</evidence>
<proteinExistence type="inferred from homology"/>
<feature type="domain" description="Bet v I/Major latex protein" evidence="6">
    <location>
        <begin position="593"/>
        <end position="745"/>
    </location>
</feature>
<evidence type="ECO:0000313" key="7">
    <source>
        <dbReference type="EMBL" id="RXH80190.1"/>
    </source>
</evidence>
<evidence type="ECO:0000313" key="8">
    <source>
        <dbReference type="Proteomes" id="UP000290289"/>
    </source>
</evidence>
<evidence type="ECO:0000259" key="6">
    <source>
        <dbReference type="Pfam" id="PF00407"/>
    </source>
</evidence>
<dbReference type="Pfam" id="PF00407">
    <property type="entry name" value="Bet_v_1"/>
    <property type="match status" value="3"/>
</dbReference>
<dbReference type="GO" id="GO:0038023">
    <property type="term" value="F:signaling receptor activity"/>
    <property type="evidence" value="ECO:0007669"/>
    <property type="project" value="InterPro"/>
</dbReference>